<comment type="catalytic activity">
    <reaction evidence="6">
        <text>precorrin-2 + NAD(+) = sirohydrochlorin + NADH + 2 H(+)</text>
        <dbReference type="Rhea" id="RHEA:15613"/>
        <dbReference type="ChEBI" id="CHEBI:15378"/>
        <dbReference type="ChEBI" id="CHEBI:57540"/>
        <dbReference type="ChEBI" id="CHEBI:57945"/>
        <dbReference type="ChEBI" id="CHEBI:58351"/>
        <dbReference type="ChEBI" id="CHEBI:58827"/>
        <dbReference type="EC" id="1.3.1.76"/>
    </reaction>
</comment>
<dbReference type="GeneID" id="10394760"/>
<comment type="pathway">
    <text evidence="1">Porphyrin-containing compound metabolism; siroheme biosynthesis; sirohydrochlorin from precorrin-2: step 1/1.</text>
</comment>
<dbReference type="AlphaFoldDB" id="F2KQ31"/>
<dbReference type="OrthoDB" id="10510at2157"/>
<dbReference type="Pfam" id="PF13241">
    <property type="entry name" value="NAD_binding_7"/>
    <property type="match status" value="1"/>
</dbReference>
<dbReference type="EMBL" id="CP002588">
    <property type="protein sequence ID" value="AEA47634.1"/>
    <property type="molecule type" value="Genomic_DNA"/>
</dbReference>
<evidence type="ECO:0000256" key="3">
    <source>
        <dbReference type="ARBA" id="ARBA00023002"/>
    </source>
</evidence>
<dbReference type="InterPro" id="IPR006367">
    <property type="entry name" value="Sirohaem_synthase_N"/>
</dbReference>
<dbReference type="STRING" id="693661.Arcve_1634"/>
<dbReference type="SUPFAM" id="SSF51735">
    <property type="entry name" value="NAD(P)-binding Rossmann-fold domains"/>
    <property type="match status" value="1"/>
</dbReference>
<reference evidence="7 8" key="1">
    <citation type="submission" date="2011-03" db="EMBL/GenBank/DDBJ databases">
        <title>The complete genome of Archaeoglobus veneficus SNP6.</title>
        <authorList>
            <consortium name="US DOE Joint Genome Institute (JGI-PGF)"/>
            <person name="Lucas S."/>
            <person name="Copeland A."/>
            <person name="Lapidus A."/>
            <person name="Bruce D."/>
            <person name="Goodwin L."/>
            <person name="Pitluck S."/>
            <person name="Kyrpides N."/>
            <person name="Mavromatis K."/>
            <person name="Pagani I."/>
            <person name="Ivanova N."/>
            <person name="Mikhailova N."/>
            <person name="Lu M."/>
            <person name="Detter J.C."/>
            <person name="Tapia R."/>
            <person name="Han C."/>
            <person name="Land M."/>
            <person name="Hauser L."/>
            <person name="Markowitz V."/>
            <person name="Cheng J.-F."/>
            <person name="Hugenholtz P."/>
            <person name="Woyke T."/>
            <person name="Wu D."/>
            <person name="Spring S."/>
            <person name="Brambilla E."/>
            <person name="Klenk H.-P."/>
            <person name="Eisen J.A."/>
        </authorList>
    </citation>
    <scope>NUCLEOTIDE SEQUENCE [LARGE SCALE GENOMIC DNA]</scope>
    <source>
        <strain>SNP6</strain>
    </source>
</reference>
<dbReference type="GO" id="GO:0043115">
    <property type="term" value="F:precorrin-2 dehydrogenase activity"/>
    <property type="evidence" value="ECO:0007669"/>
    <property type="project" value="UniProtKB-EC"/>
</dbReference>
<sequence length="233" mass="26501">MRIPLFIEFEGKKVLIIGGGGVGTSRAKKFIEAGAVVKVLSLAFSDELKELEKAGKVELIEGDAFDRRRLEELLSWSDLVTVAIPNLEVNDLIIDIAKKHKTLVNLANDAEKTEVVVPFEGEVEGIRFAVTTEGKSGVVARKVRDSFRKMLEEDEETLYFLKAMYHLKQYMKANNVPVQLRMKLYFVIAADPEFRKLVSREDIEGARRYVEKLVEEYVSGKRKIDESLVKMQF</sequence>
<name>F2KQ31_ARCVS</name>
<keyword evidence="5" id="KW-0627">Porphyrin biosynthesis</keyword>
<protein>
    <recommendedName>
        <fullName evidence="2">precorrin-2 dehydrogenase</fullName>
        <ecNumber evidence="2">1.3.1.76</ecNumber>
    </recommendedName>
</protein>
<dbReference type="PANTHER" id="PTHR35330:SF1">
    <property type="entry name" value="SIROHEME BIOSYNTHESIS PROTEIN MET8"/>
    <property type="match status" value="1"/>
</dbReference>
<evidence type="ECO:0000313" key="8">
    <source>
        <dbReference type="Proteomes" id="UP000008136"/>
    </source>
</evidence>
<evidence type="ECO:0000313" key="7">
    <source>
        <dbReference type="EMBL" id="AEA47634.1"/>
    </source>
</evidence>
<dbReference type="RefSeq" id="WP_013684290.1">
    <property type="nucleotide sequence ID" value="NC_015320.1"/>
</dbReference>
<keyword evidence="8" id="KW-1185">Reference proteome</keyword>
<evidence type="ECO:0000256" key="5">
    <source>
        <dbReference type="ARBA" id="ARBA00023244"/>
    </source>
</evidence>
<keyword evidence="3" id="KW-0560">Oxidoreductase</keyword>
<dbReference type="KEGG" id="ave:Arcve_1634"/>
<dbReference type="SUPFAM" id="SSF75615">
    <property type="entry name" value="Siroheme synthase middle domains-like"/>
    <property type="match status" value="1"/>
</dbReference>
<dbReference type="EC" id="1.3.1.76" evidence="2"/>
<organism evidence="7 8">
    <name type="scientific">Archaeoglobus veneficus (strain DSM 11195 / SNP6)</name>
    <dbReference type="NCBI Taxonomy" id="693661"/>
    <lineage>
        <taxon>Archaea</taxon>
        <taxon>Methanobacteriati</taxon>
        <taxon>Methanobacteriota</taxon>
        <taxon>Archaeoglobi</taxon>
        <taxon>Archaeoglobales</taxon>
        <taxon>Archaeoglobaceae</taxon>
        <taxon>Archaeoglobus</taxon>
    </lineage>
</organism>
<dbReference type="InterPro" id="IPR036291">
    <property type="entry name" value="NAD(P)-bd_dom_sf"/>
</dbReference>
<dbReference type="UniPathway" id="UPA00262">
    <property type="reaction ID" value="UER00222"/>
</dbReference>
<evidence type="ECO:0000256" key="1">
    <source>
        <dbReference type="ARBA" id="ARBA00005010"/>
    </source>
</evidence>
<keyword evidence="4" id="KW-0520">NAD</keyword>
<accession>F2KQ31</accession>
<evidence type="ECO:0000256" key="2">
    <source>
        <dbReference type="ARBA" id="ARBA00012400"/>
    </source>
</evidence>
<dbReference type="PANTHER" id="PTHR35330">
    <property type="entry name" value="SIROHEME BIOSYNTHESIS PROTEIN MET8"/>
    <property type="match status" value="1"/>
</dbReference>
<evidence type="ECO:0000256" key="6">
    <source>
        <dbReference type="ARBA" id="ARBA00047561"/>
    </source>
</evidence>
<dbReference type="NCBIfam" id="TIGR01470">
    <property type="entry name" value="cysG_Nterm"/>
    <property type="match status" value="1"/>
</dbReference>
<dbReference type="InterPro" id="IPR028161">
    <property type="entry name" value="Met8-like"/>
</dbReference>
<dbReference type="Gene3D" id="3.40.50.720">
    <property type="entry name" value="NAD(P)-binding Rossmann-like Domain"/>
    <property type="match status" value="1"/>
</dbReference>
<gene>
    <name evidence="7" type="ordered locus">Arcve_1634</name>
</gene>
<dbReference type="HOGENOM" id="CLU_011276_8_2_2"/>
<dbReference type="eggNOG" id="arCOG01044">
    <property type="taxonomic scope" value="Archaea"/>
</dbReference>
<dbReference type="GO" id="GO:0019354">
    <property type="term" value="P:siroheme biosynthetic process"/>
    <property type="evidence" value="ECO:0007669"/>
    <property type="project" value="UniProtKB-UniPathway"/>
</dbReference>
<proteinExistence type="predicted"/>
<dbReference type="Proteomes" id="UP000008136">
    <property type="component" value="Chromosome"/>
</dbReference>
<dbReference type="GO" id="GO:0004325">
    <property type="term" value="F:ferrochelatase activity"/>
    <property type="evidence" value="ECO:0007669"/>
    <property type="project" value="InterPro"/>
</dbReference>
<evidence type="ECO:0000256" key="4">
    <source>
        <dbReference type="ARBA" id="ARBA00023027"/>
    </source>
</evidence>